<accession>A0A9N9FXS4</accession>
<dbReference type="Proteomes" id="UP000789342">
    <property type="component" value="Unassembled WGS sequence"/>
</dbReference>
<organism evidence="1 2">
    <name type="scientific">Acaulospora morrowiae</name>
    <dbReference type="NCBI Taxonomy" id="94023"/>
    <lineage>
        <taxon>Eukaryota</taxon>
        <taxon>Fungi</taxon>
        <taxon>Fungi incertae sedis</taxon>
        <taxon>Mucoromycota</taxon>
        <taxon>Glomeromycotina</taxon>
        <taxon>Glomeromycetes</taxon>
        <taxon>Diversisporales</taxon>
        <taxon>Acaulosporaceae</taxon>
        <taxon>Acaulospora</taxon>
    </lineage>
</organism>
<comment type="caution">
    <text evidence="1">The sequence shown here is derived from an EMBL/GenBank/DDBJ whole genome shotgun (WGS) entry which is preliminary data.</text>
</comment>
<evidence type="ECO:0000313" key="2">
    <source>
        <dbReference type="Proteomes" id="UP000789342"/>
    </source>
</evidence>
<keyword evidence="2" id="KW-1185">Reference proteome</keyword>
<proteinExistence type="predicted"/>
<dbReference type="EMBL" id="CAJVPV010004144">
    <property type="protein sequence ID" value="CAG8567507.1"/>
    <property type="molecule type" value="Genomic_DNA"/>
</dbReference>
<sequence length="56" mass="6229">MAMIAHPLSIALPPKKCTIVPKALSRILYAIASMLVRHPVRHFSIYPILVYTSLQG</sequence>
<name>A0A9N9FXS4_9GLOM</name>
<feature type="non-terminal residue" evidence="1">
    <location>
        <position position="56"/>
    </location>
</feature>
<dbReference type="AlphaFoldDB" id="A0A9N9FXS4"/>
<protein>
    <submittedName>
        <fullName evidence="1">16728_t:CDS:1</fullName>
    </submittedName>
</protein>
<reference evidence="1" key="1">
    <citation type="submission" date="2021-06" db="EMBL/GenBank/DDBJ databases">
        <authorList>
            <person name="Kallberg Y."/>
            <person name="Tangrot J."/>
            <person name="Rosling A."/>
        </authorList>
    </citation>
    <scope>NUCLEOTIDE SEQUENCE</scope>
    <source>
        <strain evidence="1">CL551</strain>
    </source>
</reference>
<gene>
    <name evidence="1" type="ORF">AMORRO_LOCUS6309</name>
</gene>
<evidence type="ECO:0000313" key="1">
    <source>
        <dbReference type="EMBL" id="CAG8567507.1"/>
    </source>
</evidence>